<comment type="caution">
    <text evidence="2">The sequence shown here is derived from an EMBL/GenBank/DDBJ whole genome shotgun (WGS) entry which is preliminary data.</text>
</comment>
<evidence type="ECO:0000313" key="3">
    <source>
        <dbReference type="Proteomes" id="UP000521313"/>
    </source>
</evidence>
<accession>A0A7W8FY14</accession>
<organism evidence="2 3">
    <name type="scientific">Faecalicoccus acidiformans</name>
    <dbReference type="NCBI Taxonomy" id="915173"/>
    <lineage>
        <taxon>Bacteria</taxon>
        <taxon>Bacillati</taxon>
        <taxon>Bacillota</taxon>
        <taxon>Erysipelotrichia</taxon>
        <taxon>Erysipelotrichales</taxon>
        <taxon>Erysipelotrichaceae</taxon>
        <taxon>Faecalicoccus</taxon>
    </lineage>
</organism>
<evidence type="ECO:0000256" key="1">
    <source>
        <dbReference type="SAM" id="MobiDB-lite"/>
    </source>
</evidence>
<sequence>MEQYNRDLAAWERQVREKQKPTQKEQAKPPERASVLKRLRQLQAEGKQRNPPRQRKKSFDRDSR</sequence>
<dbReference type="RefSeq" id="WP_244957013.1">
    <property type="nucleotide sequence ID" value="NZ_JACHHD010000002.1"/>
</dbReference>
<dbReference type="Proteomes" id="UP000521313">
    <property type="component" value="Unassembled WGS sequence"/>
</dbReference>
<gene>
    <name evidence="2" type="ORF">HNQ43_000335</name>
</gene>
<feature type="region of interest" description="Disordered" evidence="1">
    <location>
        <begin position="1"/>
        <end position="64"/>
    </location>
</feature>
<dbReference type="AlphaFoldDB" id="A0A7W8FY14"/>
<evidence type="ECO:0000313" key="2">
    <source>
        <dbReference type="EMBL" id="MBB5184300.1"/>
    </source>
</evidence>
<proteinExistence type="predicted"/>
<name>A0A7W8FY14_9FIRM</name>
<reference evidence="2 3" key="1">
    <citation type="submission" date="2020-08" db="EMBL/GenBank/DDBJ databases">
        <title>Genomic Encyclopedia of Type Strains, Phase IV (KMG-IV): sequencing the most valuable type-strain genomes for metagenomic binning, comparative biology and taxonomic classification.</title>
        <authorList>
            <person name="Goeker M."/>
        </authorList>
    </citation>
    <scope>NUCLEOTIDE SEQUENCE [LARGE SCALE GENOMIC DNA]</scope>
    <source>
        <strain evidence="2 3">DSM 26963</strain>
    </source>
</reference>
<protein>
    <submittedName>
        <fullName evidence="2">Uncharacterized protein</fullName>
    </submittedName>
</protein>
<feature type="compositionally biased region" description="Basic and acidic residues" evidence="1">
    <location>
        <begin position="9"/>
        <end position="31"/>
    </location>
</feature>
<dbReference type="EMBL" id="JACHHD010000002">
    <property type="protein sequence ID" value="MBB5184300.1"/>
    <property type="molecule type" value="Genomic_DNA"/>
</dbReference>